<dbReference type="HOGENOM" id="CLU_1814176_0_0_6"/>
<accession>W6R298</accession>
<evidence type="ECO:0000313" key="2">
    <source>
        <dbReference type="Proteomes" id="UP000032841"/>
    </source>
</evidence>
<evidence type="ECO:0000313" key="1">
    <source>
        <dbReference type="EMBL" id="CDM42368.1"/>
    </source>
</evidence>
<dbReference type="EMBL" id="HG916826">
    <property type="protein sequence ID" value="CDM42368.1"/>
    <property type="molecule type" value="Genomic_DNA"/>
</dbReference>
<sequence length="142" mass="16062">MAIIVKTKIHEGCTGAGVHVQYELKTNPRNLMAAIDEIDSLRERKTSSFGNIGHCGTWIEVDGVSLSVWDEKELSKAYVEEDLNYYRREGGVKPLNRTQRAEKMISSIASGELLADRKASAEWVEKELQTEMDAWDQQPEMC</sequence>
<organism evidence="1 2">
    <name type="scientific">Ectopseudomonas oleovorans (strain CECT 5344)</name>
    <name type="common">Pseudomonas pseudoalcaligenes</name>
    <dbReference type="NCBI Taxonomy" id="1182590"/>
    <lineage>
        <taxon>Bacteria</taxon>
        <taxon>Pseudomonadati</taxon>
        <taxon>Pseudomonadota</taxon>
        <taxon>Gammaproteobacteria</taxon>
        <taxon>Pseudomonadales</taxon>
        <taxon>Pseudomonadaceae</taxon>
        <taxon>Ectopseudomonas</taxon>
    </lineage>
</organism>
<proteinExistence type="predicted"/>
<dbReference type="AlphaFoldDB" id="W6R298"/>
<dbReference type="OrthoDB" id="10010447at2"/>
<dbReference type="Proteomes" id="UP000032841">
    <property type="component" value="Chromosome"/>
</dbReference>
<dbReference type="KEGG" id="ppse:BN5_3826"/>
<name>W6R298_ECTO5</name>
<dbReference type="RefSeq" id="WP_039965233.1">
    <property type="nucleotide sequence ID" value="NZ_HG916826.1"/>
</dbReference>
<reference evidence="1 2" key="1">
    <citation type="submission" date="2013-11" db="EMBL/GenBank/DDBJ databases">
        <title>Complete genome sequence of the cyanide-degrading bacterium Pseudomonas pseudoalcaligenes CECT 5344.</title>
        <authorList>
            <person name="Wibberg D."/>
            <person name="Puehler A."/>
            <person name="Schlueter A."/>
        </authorList>
    </citation>
    <scope>NUCLEOTIDE SEQUENCE [LARGE SCALE GENOMIC DNA]</scope>
    <source>
        <strain evidence="2">CECT 5344</strain>
    </source>
</reference>
<protein>
    <submittedName>
        <fullName evidence="1">Uncharacterized protein</fullName>
    </submittedName>
</protein>
<gene>
    <name evidence="1" type="ORF">BN5_3826</name>
</gene>